<organism evidence="1 2">
    <name type="scientific">Rhizobium puerariae</name>
    <dbReference type="NCBI Taxonomy" id="1585791"/>
    <lineage>
        <taxon>Bacteria</taxon>
        <taxon>Pseudomonadati</taxon>
        <taxon>Pseudomonadota</taxon>
        <taxon>Alphaproteobacteria</taxon>
        <taxon>Hyphomicrobiales</taxon>
        <taxon>Rhizobiaceae</taxon>
        <taxon>Rhizobium/Agrobacterium group</taxon>
        <taxon>Rhizobium</taxon>
    </lineage>
</organism>
<gene>
    <name evidence="1" type="ORF">ACFFP0_20215</name>
</gene>
<dbReference type="CDD" id="cd09871">
    <property type="entry name" value="PIN_MtVapC28-VapC30-like"/>
    <property type="match status" value="1"/>
</dbReference>
<comment type="caution">
    <text evidence="1">The sequence shown here is derived from an EMBL/GenBank/DDBJ whole genome shotgun (WGS) entry which is preliminary data.</text>
</comment>
<dbReference type="Proteomes" id="UP001589692">
    <property type="component" value="Unassembled WGS sequence"/>
</dbReference>
<dbReference type="RefSeq" id="WP_377263999.1">
    <property type="nucleotide sequence ID" value="NZ_JBHMAA010000024.1"/>
</dbReference>
<evidence type="ECO:0000313" key="2">
    <source>
        <dbReference type="Proteomes" id="UP001589692"/>
    </source>
</evidence>
<dbReference type="EMBL" id="JBHMAA010000024">
    <property type="protein sequence ID" value="MFB9951178.1"/>
    <property type="molecule type" value="Genomic_DNA"/>
</dbReference>
<name>A0ABV6AN89_9HYPH</name>
<sequence>MPVTEGRHAVQPNFRDGFHYAGAKAAGSGLLHVGDDLTLTDLA</sequence>
<accession>A0ABV6AN89</accession>
<reference evidence="1 2" key="1">
    <citation type="submission" date="2024-09" db="EMBL/GenBank/DDBJ databases">
        <authorList>
            <person name="Sun Q."/>
            <person name="Mori K."/>
        </authorList>
    </citation>
    <scope>NUCLEOTIDE SEQUENCE [LARGE SCALE GENOMIC DNA]</scope>
    <source>
        <strain evidence="1 2">TBRC 4938</strain>
    </source>
</reference>
<dbReference type="Gene3D" id="3.40.50.1010">
    <property type="entry name" value="5'-nuclease"/>
    <property type="match status" value="1"/>
</dbReference>
<evidence type="ECO:0000313" key="1">
    <source>
        <dbReference type="EMBL" id="MFB9951178.1"/>
    </source>
</evidence>
<proteinExistence type="predicted"/>
<keyword evidence="2" id="KW-1185">Reference proteome</keyword>
<protein>
    <submittedName>
        <fullName evidence="1">Type II toxin-antitoxin system VapC family toxin</fullName>
    </submittedName>
</protein>